<keyword evidence="3" id="KW-1185">Reference proteome</keyword>
<accession>A0A0L0N1A9</accession>
<dbReference type="AlphaFoldDB" id="A0A0L0N1A9"/>
<evidence type="ECO:0000256" key="1">
    <source>
        <dbReference type="SAM" id="MobiDB-lite"/>
    </source>
</evidence>
<reference evidence="2 3" key="1">
    <citation type="journal article" date="2015" name="BMC Genomics">
        <title>The genome of the truffle-parasite Tolypocladium ophioglossoides and the evolution of antifungal peptaibiotics.</title>
        <authorList>
            <person name="Quandt C.A."/>
            <person name="Bushley K.E."/>
            <person name="Spatafora J.W."/>
        </authorList>
    </citation>
    <scope>NUCLEOTIDE SEQUENCE [LARGE SCALE GENOMIC DNA]</scope>
    <source>
        <strain evidence="2 3">CBS 100239</strain>
    </source>
</reference>
<organism evidence="2 3">
    <name type="scientific">Tolypocladium ophioglossoides (strain CBS 100239)</name>
    <name type="common">Snaketongue truffleclub</name>
    <name type="synonym">Elaphocordyceps ophioglossoides</name>
    <dbReference type="NCBI Taxonomy" id="1163406"/>
    <lineage>
        <taxon>Eukaryota</taxon>
        <taxon>Fungi</taxon>
        <taxon>Dikarya</taxon>
        <taxon>Ascomycota</taxon>
        <taxon>Pezizomycotina</taxon>
        <taxon>Sordariomycetes</taxon>
        <taxon>Hypocreomycetidae</taxon>
        <taxon>Hypocreales</taxon>
        <taxon>Ophiocordycipitaceae</taxon>
        <taxon>Tolypocladium</taxon>
    </lineage>
</organism>
<gene>
    <name evidence="2" type="ORF">TOPH_07523</name>
</gene>
<dbReference type="Proteomes" id="UP000036947">
    <property type="component" value="Unassembled WGS sequence"/>
</dbReference>
<name>A0A0L0N1A9_TOLOC</name>
<sequence>MAAAQPPPLHLASPGLPCLRFAGLLGVAADNLHFVRLDRLAAVVHLERYVLDEERPHLVAEPVRVEAPLHLGHHSSASPSPTAWPAPSSTNLELQAALDVLLQRLRDRLVEVAQDLHRQLRVDALIANEVVERVRQSEPDARAARPASASLTSHPAPDASRHPSSKQQQTAGTMSLTYGLGGVGSFLIVVGLCMQGLEGTMGPTVVG</sequence>
<evidence type="ECO:0000313" key="3">
    <source>
        <dbReference type="Proteomes" id="UP000036947"/>
    </source>
</evidence>
<protein>
    <submittedName>
        <fullName evidence="2">Uncharacterized protein</fullName>
    </submittedName>
</protein>
<proteinExistence type="predicted"/>
<feature type="region of interest" description="Disordered" evidence="1">
    <location>
        <begin position="135"/>
        <end position="171"/>
    </location>
</feature>
<dbReference type="EMBL" id="LFRF01000031">
    <property type="protein sequence ID" value="KND87877.1"/>
    <property type="molecule type" value="Genomic_DNA"/>
</dbReference>
<comment type="caution">
    <text evidence="2">The sequence shown here is derived from an EMBL/GenBank/DDBJ whole genome shotgun (WGS) entry which is preliminary data.</text>
</comment>
<evidence type="ECO:0000313" key="2">
    <source>
        <dbReference type="EMBL" id="KND87877.1"/>
    </source>
</evidence>